<name>A0A6C0HUF5_9ZZZZ</name>
<sequence>MTNDFWLYTCVFVKTNPHVPAQLEPKTFSPKAKKPNKTS</sequence>
<evidence type="ECO:0000313" key="1">
    <source>
        <dbReference type="EMBL" id="QHT84030.1"/>
    </source>
</evidence>
<reference evidence="1" key="1">
    <citation type="journal article" date="2020" name="Nature">
        <title>Giant virus diversity and host interactions through global metagenomics.</title>
        <authorList>
            <person name="Schulz F."/>
            <person name="Roux S."/>
            <person name="Paez-Espino D."/>
            <person name="Jungbluth S."/>
            <person name="Walsh D.A."/>
            <person name="Denef V.J."/>
            <person name="McMahon K.D."/>
            <person name="Konstantinidis K.T."/>
            <person name="Eloe-Fadrosh E.A."/>
            <person name="Kyrpides N.C."/>
            <person name="Woyke T."/>
        </authorList>
    </citation>
    <scope>NUCLEOTIDE SEQUENCE</scope>
    <source>
        <strain evidence="1">GVMAG-M-3300023184-16</strain>
    </source>
</reference>
<organism evidence="1">
    <name type="scientific">viral metagenome</name>
    <dbReference type="NCBI Taxonomy" id="1070528"/>
    <lineage>
        <taxon>unclassified sequences</taxon>
        <taxon>metagenomes</taxon>
        <taxon>organismal metagenomes</taxon>
    </lineage>
</organism>
<dbReference type="EMBL" id="MN740015">
    <property type="protein sequence ID" value="QHT84030.1"/>
    <property type="molecule type" value="Genomic_DNA"/>
</dbReference>
<dbReference type="AlphaFoldDB" id="A0A6C0HUF5"/>
<protein>
    <submittedName>
        <fullName evidence="1">Uncharacterized protein</fullName>
    </submittedName>
</protein>
<proteinExistence type="predicted"/>
<accession>A0A6C0HUF5</accession>